<evidence type="ECO:0000313" key="2">
    <source>
        <dbReference type="Proteomes" id="UP001302696"/>
    </source>
</evidence>
<dbReference type="Proteomes" id="UP001302696">
    <property type="component" value="Chromosome"/>
</dbReference>
<sequence>MNDYAEISQLVARERLYRVRHVKELADCYYPDSTVATSWQAGSLDSFLHGEPAEVDPKFSIFGSISTPVVHQNGTRAYVELPTTTPYADDCQRCFNGN</sequence>
<proteinExistence type="predicted"/>
<accession>A0ABZ0Q1X2</accession>
<reference evidence="2" key="1">
    <citation type="submission" date="2024-06" db="EMBL/GenBank/DDBJ databases">
        <authorList>
            <person name="Chang H.C."/>
            <person name="Mun S.Y."/>
        </authorList>
    </citation>
    <scope>NUCLEOTIDE SEQUENCE [LARGE SCALE GENOMIC DNA]</scope>
    <source>
        <strain evidence="2">KT1</strain>
    </source>
</reference>
<dbReference type="EMBL" id="CP104778">
    <property type="protein sequence ID" value="WPC20911.1"/>
    <property type="molecule type" value="Genomic_DNA"/>
</dbReference>
<gene>
    <name evidence="1" type="ORF">N6G96_06295</name>
</gene>
<name>A0ABZ0Q1X2_9LACO</name>
<protein>
    <submittedName>
        <fullName evidence="1">Uncharacterized protein</fullName>
    </submittedName>
</protein>
<organism evidence="1 2">
    <name type="scientific">Pediococcus inopinatus</name>
    <dbReference type="NCBI Taxonomy" id="114090"/>
    <lineage>
        <taxon>Bacteria</taxon>
        <taxon>Bacillati</taxon>
        <taxon>Bacillota</taxon>
        <taxon>Bacilli</taxon>
        <taxon>Lactobacillales</taxon>
        <taxon>Lactobacillaceae</taxon>
        <taxon>Pediococcus</taxon>
    </lineage>
</organism>
<keyword evidence="2" id="KW-1185">Reference proteome</keyword>
<dbReference type="RefSeq" id="WP_057774763.1">
    <property type="nucleotide sequence ID" value="NZ_BBIM01000043.1"/>
</dbReference>
<evidence type="ECO:0000313" key="1">
    <source>
        <dbReference type="EMBL" id="WPC20911.1"/>
    </source>
</evidence>